<protein>
    <submittedName>
        <fullName evidence="1">Uncharacterized protein</fullName>
    </submittedName>
</protein>
<dbReference type="EMBL" id="GBXM01005788">
    <property type="protein sequence ID" value="JAI02790.1"/>
    <property type="molecule type" value="Transcribed_RNA"/>
</dbReference>
<accession>A0A0E9XJG2</accession>
<sequence>MEMLKTEIQVMGLIHSLVFEFCANGERGFMSHLILRTEYTTSACPSEPGSGLCFSSDLC</sequence>
<proteinExistence type="predicted"/>
<name>A0A0E9XJG2_ANGAN</name>
<dbReference type="AlphaFoldDB" id="A0A0E9XJG2"/>
<organism evidence="1">
    <name type="scientific">Anguilla anguilla</name>
    <name type="common">European freshwater eel</name>
    <name type="synonym">Muraena anguilla</name>
    <dbReference type="NCBI Taxonomy" id="7936"/>
    <lineage>
        <taxon>Eukaryota</taxon>
        <taxon>Metazoa</taxon>
        <taxon>Chordata</taxon>
        <taxon>Craniata</taxon>
        <taxon>Vertebrata</taxon>
        <taxon>Euteleostomi</taxon>
        <taxon>Actinopterygii</taxon>
        <taxon>Neopterygii</taxon>
        <taxon>Teleostei</taxon>
        <taxon>Anguilliformes</taxon>
        <taxon>Anguillidae</taxon>
        <taxon>Anguilla</taxon>
    </lineage>
</organism>
<reference evidence="1" key="2">
    <citation type="journal article" date="2015" name="Fish Shellfish Immunol.">
        <title>Early steps in the European eel (Anguilla anguilla)-Vibrio vulnificus interaction in the gills: Role of the RtxA13 toxin.</title>
        <authorList>
            <person name="Callol A."/>
            <person name="Pajuelo D."/>
            <person name="Ebbesson L."/>
            <person name="Teles M."/>
            <person name="MacKenzie S."/>
            <person name="Amaro C."/>
        </authorList>
    </citation>
    <scope>NUCLEOTIDE SEQUENCE</scope>
</reference>
<reference evidence="1" key="1">
    <citation type="submission" date="2014-11" db="EMBL/GenBank/DDBJ databases">
        <authorList>
            <person name="Amaro Gonzalez C."/>
        </authorList>
    </citation>
    <scope>NUCLEOTIDE SEQUENCE</scope>
</reference>
<evidence type="ECO:0000313" key="1">
    <source>
        <dbReference type="EMBL" id="JAI02790.1"/>
    </source>
</evidence>